<keyword evidence="5" id="KW-1133">Transmembrane helix</keyword>
<dbReference type="InterPro" id="IPR055342">
    <property type="entry name" value="MreC_beta-barrel_core"/>
</dbReference>
<evidence type="ECO:0000256" key="2">
    <source>
        <dbReference type="ARBA" id="ARBA00013855"/>
    </source>
</evidence>
<accession>A0A2M8FEM2</accession>
<dbReference type="Pfam" id="PF04085">
    <property type="entry name" value="MreC"/>
    <property type="match status" value="1"/>
</dbReference>
<protein>
    <recommendedName>
        <fullName evidence="2">Cell shape-determining protein MreC</fullName>
    </recommendedName>
    <alternativeName>
        <fullName evidence="4">Cell shape protein MreC</fullName>
    </alternativeName>
</protein>
<comment type="similarity">
    <text evidence="1">Belongs to the MreC family.</text>
</comment>
<comment type="caution">
    <text evidence="7">The sequence shown here is derived from an EMBL/GenBank/DDBJ whole genome shotgun (WGS) entry which is preliminary data.</text>
</comment>
<evidence type="ECO:0000256" key="5">
    <source>
        <dbReference type="SAM" id="Phobius"/>
    </source>
</evidence>
<reference evidence="8" key="1">
    <citation type="submission" date="2017-09" db="EMBL/GenBank/DDBJ databases">
        <title>Depth-based differentiation of microbial function through sediment-hosted aquifers and enrichment of novel symbionts in the deep terrestrial subsurface.</title>
        <authorList>
            <person name="Probst A.J."/>
            <person name="Ladd B."/>
            <person name="Jarett J.K."/>
            <person name="Geller-Mcgrath D.E."/>
            <person name="Sieber C.M.K."/>
            <person name="Emerson J.B."/>
            <person name="Anantharaman K."/>
            <person name="Thomas B.C."/>
            <person name="Malmstrom R."/>
            <person name="Stieglmeier M."/>
            <person name="Klingl A."/>
            <person name="Woyke T."/>
            <person name="Ryan C.M."/>
            <person name="Banfield J.F."/>
        </authorList>
    </citation>
    <scope>NUCLEOTIDE SEQUENCE [LARGE SCALE GENOMIC DNA]</scope>
</reference>
<dbReference type="InterPro" id="IPR007221">
    <property type="entry name" value="MreC"/>
</dbReference>
<name>A0A2M8FEM2_9BACT</name>
<dbReference type="Proteomes" id="UP000230391">
    <property type="component" value="Unassembled WGS sequence"/>
</dbReference>
<proteinExistence type="inferred from homology"/>
<dbReference type="AlphaFoldDB" id="A0A2M8FEM2"/>
<evidence type="ECO:0000259" key="6">
    <source>
        <dbReference type="Pfam" id="PF04085"/>
    </source>
</evidence>
<feature type="transmembrane region" description="Helical" evidence="5">
    <location>
        <begin position="20"/>
        <end position="42"/>
    </location>
</feature>
<keyword evidence="5" id="KW-0472">Membrane</keyword>
<keyword evidence="5" id="KW-0812">Transmembrane</keyword>
<evidence type="ECO:0000313" key="8">
    <source>
        <dbReference type="Proteomes" id="UP000230391"/>
    </source>
</evidence>
<evidence type="ECO:0000256" key="1">
    <source>
        <dbReference type="ARBA" id="ARBA00009369"/>
    </source>
</evidence>
<keyword evidence="3" id="KW-0133">Cell shape</keyword>
<dbReference type="Gene3D" id="2.40.10.340">
    <property type="entry name" value="Rod shape-determining protein MreC, domain 1"/>
    <property type="match status" value="1"/>
</dbReference>
<feature type="domain" description="Rod shape-determining protein MreC beta-barrel core" evidence="6">
    <location>
        <begin position="124"/>
        <end position="263"/>
    </location>
</feature>
<dbReference type="InterPro" id="IPR042175">
    <property type="entry name" value="Cell/Rod_MreC_2"/>
</dbReference>
<organism evidence="7 8">
    <name type="scientific">Candidatus Kaiserbacteria bacterium CG_4_9_14_0_2_um_filter_41_32</name>
    <dbReference type="NCBI Taxonomy" id="1974601"/>
    <lineage>
        <taxon>Bacteria</taxon>
        <taxon>Candidatus Kaiseribacteriota</taxon>
    </lineage>
</organism>
<dbReference type="InterPro" id="IPR042177">
    <property type="entry name" value="Cell/Rod_1"/>
</dbReference>
<dbReference type="GO" id="GO:0008360">
    <property type="term" value="P:regulation of cell shape"/>
    <property type="evidence" value="ECO:0007669"/>
    <property type="project" value="UniProtKB-KW"/>
</dbReference>
<evidence type="ECO:0000256" key="3">
    <source>
        <dbReference type="ARBA" id="ARBA00022960"/>
    </source>
</evidence>
<dbReference type="EMBL" id="PFRD01000089">
    <property type="protein sequence ID" value="PJC56041.1"/>
    <property type="molecule type" value="Genomic_DNA"/>
</dbReference>
<evidence type="ECO:0000256" key="4">
    <source>
        <dbReference type="ARBA" id="ARBA00032089"/>
    </source>
</evidence>
<sequence length="321" mass="35278">MKKYSLIKRGSYHRTSLIRYSFLIIIIAGVIALGILLVPRILSGAVNLFWLPFDTVRVWVMESGGSFSRYFNERSVLLDELDQLQIQVAMQQANENSLHKLQVENQDFRSLLEAVPDDRLLATVVARPNQLPYDQLLINRGFNQGVEENVPVFLGKDQVIGLVSKVQANTSLVTLISTPGFRATAYIVGPNIYTYTEGMGGGIVRVQVPQGVLLQTGNLVMFPAIDSGVYGSIDEISTSPTQPEQYGYVTTGTSLQNLQYVTIGRTPIFLHSFEEVEQLVEAVTSNLFLVPVPVDKLVTTSVINATSSTVDESGSSTTVTN</sequence>
<gene>
    <name evidence="7" type="ORF">CO026_02435</name>
</gene>
<dbReference type="GO" id="GO:0005886">
    <property type="term" value="C:plasma membrane"/>
    <property type="evidence" value="ECO:0007669"/>
    <property type="project" value="TreeGrafter"/>
</dbReference>
<dbReference type="PANTHER" id="PTHR34138:SF1">
    <property type="entry name" value="CELL SHAPE-DETERMINING PROTEIN MREC"/>
    <property type="match status" value="1"/>
</dbReference>
<dbReference type="Gene3D" id="2.40.10.350">
    <property type="entry name" value="Rod shape-determining protein MreC, domain 2"/>
    <property type="match status" value="1"/>
</dbReference>
<dbReference type="PANTHER" id="PTHR34138">
    <property type="entry name" value="CELL SHAPE-DETERMINING PROTEIN MREC"/>
    <property type="match status" value="1"/>
</dbReference>
<evidence type="ECO:0000313" key="7">
    <source>
        <dbReference type="EMBL" id="PJC56041.1"/>
    </source>
</evidence>